<accession>A0A1E1LUJ8</accession>
<name>A0A1E1LUJ8_RHYSE</name>
<dbReference type="AlphaFoldDB" id="A0A1E1LUJ8"/>
<dbReference type="Gene3D" id="3.50.50.100">
    <property type="match status" value="1"/>
</dbReference>
<evidence type="ECO:0000313" key="3">
    <source>
        <dbReference type="Proteomes" id="UP000177625"/>
    </source>
</evidence>
<feature type="transmembrane region" description="Helical" evidence="1">
    <location>
        <begin position="16"/>
        <end position="33"/>
    </location>
</feature>
<organism evidence="2 3">
    <name type="scientific">Rhynchosporium secalis</name>
    <name type="common">Barley scald fungus</name>
    <dbReference type="NCBI Taxonomy" id="38038"/>
    <lineage>
        <taxon>Eukaryota</taxon>
        <taxon>Fungi</taxon>
        <taxon>Dikarya</taxon>
        <taxon>Ascomycota</taxon>
        <taxon>Pezizomycotina</taxon>
        <taxon>Leotiomycetes</taxon>
        <taxon>Helotiales</taxon>
        <taxon>Ploettnerulaceae</taxon>
        <taxon>Rhynchosporium</taxon>
    </lineage>
</organism>
<dbReference type="EMBL" id="FJVC01000002">
    <property type="protein sequence ID" value="CZT40378.1"/>
    <property type="molecule type" value="Genomic_DNA"/>
</dbReference>
<evidence type="ECO:0000313" key="2">
    <source>
        <dbReference type="EMBL" id="CZT40378.1"/>
    </source>
</evidence>
<gene>
    <name evidence="2" type="ORF">RSE6_00184</name>
</gene>
<proteinExistence type="predicted"/>
<keyword evidence="1" id="KW-0472">Membrane</keyword>
<sequence length="263" mass="28999">MLLNAEERDPATPKKYQFFWFVLLLPIFQIAVANKKFAILDASYGGIPTAHYLLKHAIPQLHKTDSYQIVLINSSSQELYRSAYPQALILGDMFDQTKLLADIAKQFEQYSNENFSFINGPATELNHESHTISYKLSNDEVESVDHYALVIPTDASTALPLLGLNGDARDLKAEWALFRRALPMAKTIVLSSGRATGIEVSGELGENLNGQPGWFGGISASKTSITVYTARSQILSELRPSIATNAEALLLILGATVIRNTRL</sequence>
<reference evidence="3" key="1">
    <citation type="submission" date="2016-03" db="EMBL/GenBank/DDBJ databases">
        <authorList>
            <person name="Guldener U."/>
        </authorList>
    </citation>
    <scope>NUCLEOTIDE SEQUENCE [LARGE SCALE GENOMIC DNA]</scope>
</reference>
<keyword evidence="1" id="KW-0812">Transmembrane</keyword>
<keyword evidence="3" id="KW-1185">Reference proteome</keyword>
<protein>
    <submittedName>
        <fullName evidence="2">Uncharacterized protein</fullName>
    </submittedName>
</protein>
<evidence type="ECO:0000256" key="1">
    <source>
        <dbReference type="SAM" id="Phobius"/>
    </source>
</evidence>
<dbReference type="Proteomes" id="UP000177625">
    <property type="component" value="Unassembled WGS sequence"/>
</dbReference>
<keyword evidence="1" id="KW-1133">Transmembrane helix</keyword>